<dbReference type="RefSeq" id="WP_189903065.1">
    <property type="nucleotide sequence ID" value="NZ_BNBC01000022.1"/>
</dbReference>
<name>A0A919DW36_9ACTN</name>
<sequence length="67" mass="7338">MSNTPGRDWRRMTPDEFGRPTKPKQDALFLVDEPDACGTDAFDGYGYGATLSGTQDDTAPPDEDPSR</sequence>
<evidence type="ECO:0000313" key="3">
    <source>
        <dbReference type="Proteomes" id="UP000641386"/>
    </source>
</evidence>
<feature type="compositionally biased region" description="Basic and acidic residues" evidence="1">
    <location>
        <begin position="7"/>
        <end position="24"/>
    </location>
</feature>
<feature type="region of interest" description="Disordered" evidence="1">
    <location>
        <begin position="44"/>
        <end position="67"/>
    </location>
</feature>
<dbReference type="AlphaFoldDB" id="A0A919DW36"/>
<accession>A0A919DW36</accession>
<dbReference type="EMBL" id="BNBC01000022">
    <property type="protein sequence ID" value="GHE84516.1"/>
    <property type="molecule type" value="Genomic_DNA"/>
</dbReference>
<reference evidence="2" key="2">
    <citation type="submission" date="2020-09" db="EMBL/GenBank/DDBJ databases">
        <authorList>
            <person name="Sun Q."/>
            <person name="Ohkuma M."/>
        </authorList>
    </citation>
    <scope>NUCLEOTIDE SEQUENCE</scope>
    <source>
        <strain evidence="2">JCM 3302</strain>
    </source>
</reference>
<reference evidence="2" key="1">
    <citation type="journal article" date="2014" name="Int. J. Syst. Evol. Microbiol.">
        <title>Complete genome sequence of Corynebacterium casei LMG S-19264T (=DSM 44701T), isolated from a smear-ripened cheese.</title>
        <authorList>
            <consortium name="US DOE Joint Genome Institute (JGI-PGF)"/>
            <person name="Walter F."/>
            <person name="Albersmeier A."/>
            <person name="Kalinowski J."/>
            <person name="Ruckert C."/>
        </authorList>
    </citation>
    <scope>NUCLEOTIDE SEQUENCE</scope>
    <source>
        <strain evidence="2">JCM 3302</strain>
    </source>
</reference>
<organism evidence="2 3">
    <name type="scientific">Streptomyces spiralis</name>
    <dbReference type="NCBI Taxonomy" id="66376"/>
    <lineage>
        <taxon>Bacteria</taxon>
        <taxon>Bacillati</taxon>
        <taxon>Actinomycetota</taxon>
        <taxon>Actinomycetes</taxon>
        <taxon>Kitasatosporales</taxon>
        <taxon>Streptomycetaceae</taxon>
        <taxon>Streptomyces</taxon>
    </lineage>
</organism>
<evidence type="ECO:0000256" key="1">
    <source>
        <dbReference type="SAM" id="MobiDB-lite"/>
    </source>
</evidence>
<dbReference type="Proteomes" id="UP000641386">
    <property type="component" value="Unassembled WGS sequence"/>
</dbReference>
<comment type="caution">
    <text evidence="2">The sequence shown here is derived from an EMBL/GenBank/DDBJ whole genome shotgun (WGS) entry which is preliminary data.</text>
</comment>
<gene>
    <name evidence="2" type="ORF">GCM10014715_45740</name>
</gene>
<evidence type="ECO:0000313" key="2">
    <source>
        <dbReference type="EMBL" id="GHE84516.1"/>
    </source>
</evidence>
<feature type="region of interest" description="Disordered" evidence="1">
    <location>
        <begin position="1"/>
        <end position="24"/>
    </location>
</feature>
<proteinExistence type="predicted"/>
<keyword evidence="3" id="KW-1185">Reference proteome</keyword>
<protein>
    <submittedName>
        <fullName evidence="2">Uncharacterized protein</fullName>
    </submittedName>
</protein>